<evidence type="ECO:0000313" key="1">
    <source>
        <dbReference type="EMBL" id="SEO50477.1"/>
    </source>
</evidence>
<gene>
    <name evidence="1" type="ORF">SAMN04488052_101419</name>
</gene>
<protein>
    <submittedName>
        <fullName evidence="1">Uncharacterized protein</fullName>
    </submittedName>
</protein>
<accession>A0A1H8Q990</accession>
<keyword evidence="2" id="KW-1185">Reference proteome</keyword>
<evidence type="ECO:0000313" key="2">
    <source>
        <dbReference type="Proteomes" id="UP000199657"/>
    </source>
</evidence>
<dbReference type="AlphaFoldDB" id="A0A1H8Q990"/>
<sequence>MFFADLDRAVTEAGVRDGIGGPAEAHPYLRGTRFLQAFNDALDDPDLRVAWLDTAQQTDRDARALELINLGGAALQGIGLPPGTDNPWQAVADCGDTLRALDRLDDDPAAWRGARDALTVPDEYITWHRAAGIYPVSRWFIRAGVGAWQRGVRDTFESARPDDEPAYRYAPAGDAVVALDQASALLADAERDALGRPRLLARDWQRLFDAYAPVIETEGEAPHNRIGAPGQDADGQPVVDTSRPVVYTSVSSTRFAGATHVQLNYTWWFTERPVDHWFDLLGGALDGLTLRLTLAPTGELLHLRLEDGTHYVQSLAFAAPQPGSADSYATQDYDRLRSLPQSDGTRRSLFHPDGLVPGTERRERWFFWVAGVPEPGAMRQSHRHATAFVGRRHFDDPDLLERIFKPVAAD</sequence>
<organism evidence="1 2">
    <name type="scientific">Aquisalimonas asiatica</name>
    <dbReference type="NCBI Taxonomy" id="406100"/>
    <lineage>
        <taxon>Bacteria</taxon>
        <taxon>Pseudomonadati</taxon>
        <taxon>Pseudomonadota</taxon>
        <taxon>Gammaproteobacteria</taxon>
        <taxon>Chromatiales</taxon>
        <taxon>Ectothiorhodospiraceae</taxon>
        <taxon>Aquisalimonas</taxon>
    </lineage>
</organism>
<dbReference type="Proteomes" id="UP000199657">
    <property type="component" value="Unassembled WGS sequence"/>
</dbReference>
<proteinExistence type="predicted"/>
<reference evidence="1 2" key="1">
    <citation type="submission" date="2016-10" db="EMBL/GenBank/DDBJ databases">
        <authorList>
            <person name="de Groot N.N."/>
        </authorList>
    </citation>
    <scope>NUCLEOTIDE SEQUENCE [LARGE SCALE GENOMIC DNA]</scope>
    <source>
        <strain evidence="1 2">CGMCC 1.6291</strain>
    </source>
</reference>
<name>A0A1H8Q990_9GAMM</name>
<dbReference type="EMBL" id="FOEG01000001">
    <property type="protein sequence ID" value="SEO50477.1"/>
    <property type="molecule type" value="Genomic_DNA"/>
</dbReference>